<keyword evidence="2" id="KW-0812">Transmembrane</keyword>
<dbReference type="PROSITE" id="PS50986">
    <property type="entry name" value="MANSC"/>
    <property type="match status" value="1"/>
</dbReference>
<evidence type="ECO:0000256" key="3">
    <source>
        <dbReference type="ARBA" id="ARBA00022729"/>
    </source>
</evidence>
<keyword evidence="5" id="KW-0472">Membrane</keyword>
<keyword evidence="9" id="KW-1185">Reference proteome</keyword>
<dbReference type="GO" id="GO:0016020">
    <property type="term" value="C:membrane"/>
    <property type="evidence" value="ECO:0007669"/>
    <property type="project" value="UniProtKB-SubCell"/>
</dbReference>
<dbReference type="Pfam" id="PF07502">
    <property type="entry name" value="MANEC"/>
    <property type="match status" value="1"/>
</dbReference>
<dbReference type="InterPro" id="IPR011106">
    <property type="entry name" value="MANSC_N"/>
</dbReference>
<dbReference type="Ensembl" id="ENSELUT00000030060.3">
    <property type="protein sequence ID" value="ENSELUP00000019821.2"/>
    <property type="gene ID" value="ENSELUG00000019118.3"/>
</dbReference>
<dbReference type="PANTHER" id="PTHR46876">
    <property type="entry name" value="LOW-DENSITY LIPOPROTEIN RECEPTOR-RELATED PROTEIN 11"/>
    <property type="match status" value="1"/>
</dbReference>
<keyword evidence="6" id="KW-0325">Glycoprotein</keyword>
<evidence type="ECO:0000256" key="4">
    <source>
        <dbReference type="ARBA" id="ARBA00022989"/>
    </source>
</evidence>
<dbReference type="Proteomes" id="UP000265140">
    <property type="component" value="Chromosome 18"/>
</dbReference>
<feature type="domain" description="MANSC" evidence="7">
    <location>
        <begin position="50"/>
        <end position="128"/>
    </location>
</feature>
<organism evidence="8 9">
    <name type="scientific">Esox lucius</name>
    <name type="common">Northern pike</name>
    <dbReference type="NCBI Taxonomy" id="8010"/>
    <lineage>
        <taxon>Eukaryota</taxon>
        <taxon>Metazoa</taxon>
        <taxon>Chordata</taxon>
        <taxon>Craniata</taxon>
        <taxon>Vertebrata</taxon>
        <taxon>Euteleostomi</taxon>
        <taxon>Actinopterygii</taxon>
        <taxon>Neopterygii</taxon>
        <taxon>Teleostei</taxon>
        <taxon>Protacanthopterygii</taxon>
        <taxon>Esociformes</taxon>
        <taxon>Esocidae</taxon>
        <taxon>Esox</taxon>
    </lineage>
</organism>
<reference evidence="9" key="1">
    <citation type="journal article" date="2014" name="PLoS ONE">
        <title>The genome and linkage map of the northern pike (Esox lucius): conserved synteny revealed between the salmonid sister group and the Neoteleostei.</title>
        <authorList>
            <person name="Rondeau E.B."/>
            <person name="Minkley D.R."/>
            <person name="Leong J.S."/>
            <person name="Messmer A.M."/>
            <person name="Jantzen J.R."/>
            <person name="von Schalburg K.R."/>
            <person name="Lemon C."/>
            <person name="Bird N.H."/>
            <person name="Koop B.F."/>
        </authorList>
    </citation>
    <scope>NUCLEOTIDE SEQUENCE</scope>
</reference>
<reference evidence="8" key="2">
    <citation type="submission" date="2020-02" db="EMBL/GenBank/DDBJ databases">
        <title>Esox lucius (northern pike) genome, fEsoLuc1, primary haplotype.</title>
        <authorList>
            <person name="Myers G."/>
            <person name="Karagic N."/>
            <person name="Meyer A."/>
            <person name="Pippel M."/>
            <person name="Reichard M."/>
            <person name="Winkler S."/>
            <person name="Tracey A."/>
            <person name="Sims Y."/>
            <person name="Howe K."/>
            <person name="Rhie A."/>
            <person name="Formenti G."/>
            <person name="Durbin R."/>
            <person name="Fedrigo O."/>
            <person name="Jarvis E.D."/>
        </authorList>
    </citation>
    <scope>NUCLEOTIDE SEQUENCE [LARGE SCALE GENOMIC DNA]</scope>
</reference>
<protein>
    <recommendedName>
        <fullName evidence="7">MANSC domain-containing protein</fullName>
    </recommendedName>
</protein>
<dbReference type="Bgee" id="ENSELUG00000019118">
    <property type="expression patterns" value="Expressed in brain and 1 other cell type or tissue"/>
</dbReference>
<evidence type="ECO:0000313" key="9">
    <source>
        <dbReference type="Proteomes" id="UP000265140"/>
    </source>
</evidence>
<name>A0A3P8YTC6_ESOLU</name>
<sequence>MLPFCMVSSIHTRSSQISDLKSKISGLQQDQSDNRDEEDVVDVCLGDFNAVEEHIIRARASIEQGATFLSVPDWVYSWKDCLHACCADPHCTLAVVQEDLRQSDDSLSCYLFNCTYRNKNVCSFFTYP</sequence>
<proteinExistence type="predicted"/>
<accession>A0A3P8YTC6</accession>
<reference evidence="8" key="4">
    <citation type="submission" date="2025-09" db="UniProtKB">
        <authorList>
            <consortium name="Ensembl"/>
        </authorList>
    </citation>
    <scope>IDENTIFICATION</scope>
</reference>
<dbReference type="SMART" id="SM00765">
    <property type="entry name" value="MANEC"/>
    <property type="match status" value="1"/>
</dbReference>
<dbReference type="PANTHER" id="PTHR46876:SF1">
    <property type="entry name" value="LOW-DENSITY LIPOPROTEIN RECEPTOR-RELATED PROTEIN 11"/>
    <property type="match status" value="1"/>
</dbReference>
<evidence type="ECO:0000256" key="1">
    <source>
        <dbReference type="ARBA" id="ARBA00004479"/>
    </source>
</evidence>
<dbReference type="GeneTree" id="ENSGT00940000165711"/>
<evidence type="ECO:0000256" key="5">
    <source>
        <dbReference type="ARBA" id="ARBA00023136"/>
    </source>
</evidence>
<dbReference type="InParanoid" id="A0A3P8YTC6"/>
<evidence type="ECO:0000259" key="7">
    <source>
        <dbReference type="PROSITE" id="PS50986"/>
    </source>
</evidence>
<keyword evidence="4" id="KW-1133">Transmembrane helix</keyword>
<dbReference type="InterPro" id="IPR013980">
    <property type="entry name" value="MANSC_dom"/>
</dbReference>
<evidence type="ECO:0000313" key="8">
    <source>
        <dbReference type="Ensembl" id="ENSELUP00000019821.2"/>
    </source>
</evidence>
<reference evidence="8" key="3">
    <citation type="submission" date="2025-08" db="UniProtKB">
        <authorList>
            <consortium name="Ensembl"/>
        </authorList>
    </citation>
    <scope>IDENTIFICATION</scope>
</reference>
<evidence type="ECO:0000256" key="2">
    <source>
        <dbReference type="ARBA" id="ARBA00022692"/>
    </source>
</evidence>
<keyword evidence="3" id="KW-0732">Signal</keyword>
<comment type="subcellular location">
    <subcellularLocation>
        <location evidence="1">Membrane</location>
        <topology evidence="1">Single-pass type I membrane protein</topology>
    </subcellularLocation>
</comment>
<evidence type="ECO:0000256" key="6">
    <source>
        <dbReference type="ARBA" id="ARBA00023180"/>
    </source>
</evidence>
<dbReference type="AlphaFoldDB" id="A0A3P8YTC6"/>